<name>A0A550BY87_9AGAR</name>
<gene>
    <name evidence="2" type="ORF">BD626DRAFT_411967</name>
</gene>
<organism evidence="2 3">
    <name type="scientific">Schizophyllum amplum</name>
    <dbReference type="NCBI Taxonomy" id="97359"/>
    <lineage>
        <taxon>Eukaryota</taxon>
        <taxon>Fungi</taxon>
        <taxon>Dikarya</taxon>
        <taxon>Basidiomycota</taxon>
        <taxon>Agaricomycotina</taxon>
        <taxon>Agaricomycetes</taxon>
        <taxon>Agaricomycetidae</taxon>
        <taxon>Agaricales</taxon>
        <taxon>Schizophyllaceae</taxon>
        <taxon>Schizophyllum</taxon>
    </lineage>
</organism>
<dbReference type="OrthoDB" id="3248909at2759"/>
<keyword evidence="1" id="KW-0472">Membrane</keyword>
<feature type="transmembrane region" description="Helical" evidence="1">
    <location>
        <begin position="20"/>
        <end position="39"/>
    </location>
</feature>
<comment type="caution">
    <text evidence="2">The sequence shown here is derived from an EMBL/GenBank/DDBJ whole genome shotgun (WGS) entry which is preliminary data.</text>
</comment>
<dbReference type="Proteomes" id="UP000320762">
    <property type="component" value="Unassembled WGS sequence"/>
</dbReference>
<accession>A0A550BY87</accession>
<evidence type="ECO:0000256" key="1">
    <source>
        <dbReference type="SAM" id="Phobius"/>
    </source>
</evidence>
<proteinExistence type="predicted"/>
<feature type="non-terminal residue" evidence="2">
    <location>
        <position position="1"/>
    </location>
</feature>
<keyword evidence="1" id="KW-1133">Transmembrane helix</keyword>
<dbReference type="AlphaFoldDB" id="A0A550BY87"/>
<feature type="transmembrane region" description="Helical" evidence="1">
    <location>
        <begin position="399"/>
        <end position="421"/>
    </location>
</feature>
<feature type="transmembrane region" description="Helical" evidence="1">
    <location>
        <begin position="59"/>
        <end position="78"/>
    </location>
</feature>
<sequence>PSPPSEALKDWVPVPLRTWFWVLLATILVLLAIGLEVALHYSQRNQGESPNMRDKWHYLYTLPPVIVAAAIAAAAAWSDFEVKKMQVRLLSRVIVLGYPSPISISHTVTRRRSAASCWTTRGKTFLTAAGFASAAVLYDLKEPSFIHDGYTIAPFELPVYPPNSTVTANTTAMKTTTNCRAVTVDMNHHVNDTVDEWLLSADVDGCSQSWQVDHRAVSLFGTDALNCTSGVAPPFAPVVFWFFTYQPSAQASATFCYPSFELLDVTVGVDHASGNITAVHEIGPFTSSSNFSGLAGNMSTLNGVPFNGVAFNLTNPDAYVLERANATRLSLPAAVFQQASQRAGGLQASFAADDFTASSDVVYSTYLQLIARSLYFVEDHQLMIVQVKSFKKRLFLSDVAVHLLTVAFFILAILTIVSQVLHRSDRKQLRLRHQPGTIASAVSLGAQTSIGTLLADQTNASDKDIRQALAGRRFRIDATTMKIVMEGEDGYDAARTPQTGDLRRRSVFASFQERFRPSSSPLRS</sequence>
<evidence type="ECO:0008006" key="4">
    <source>
        <dbReference type="Google" id="ProtNLM"/>
    </source>
</evidence>
<protein>
    <recommendedName>
        <fullName evidence="4">Transmembrane protein</fullName>
    </recommendedName>
</protein>
<dbReference type="PANTHER" id="PTHR37544">
    <property type="entry name" value="SPRAY-RELATED"/>
    <property type="match status" value="1"/>
</dbReference>
<keyword evidence="3" id="KW-1185">Reference proteome</keyword>
<dbReference type="PANTHER" id="PTHR37544:SF3">
    <property type="entry name" value="SPRAY"/>
    <property type="match status" value="1"/>
</dbReference>
<reference evidence="2 3" key="1">
    <citation type="journal article" date="2019" name="New Phytol.">
        <title>Comparative genomics reveals unique wood-decay strategies and fruiting body development in the Schizophyllaceae.</title>
        <authorList>
            <person name="Almasi E."/>
            <person name="Sahu N."/>
            <person name="Krizsan K."/>
            <person name="Balint B."/>
            <person name="Kovacs G.M."/>
            <person name="Kiss B."/>
            <person name="Cseklye J."/>
            <person name="Drula E."/>
            <person name="Henrissat B."/>
            <person name="Nagy I."/>
            <person name="Chovatia M."/>
            <person name="Adam C."/>
            <person name="LaButti K."/>
            <person name="Lipzen A."/>
            <person name="Riley R."/>
            <person name="Grigoriev I.V."/>
            <person name="Nagy L.G."/>
        </authorList>
    </citation>
    <scope>NUCLEOTIDE SEQUENCE [LARGE SCALE GENOMIC DNA]</scope>
    <source>
        <strain evidence="2 3">NL-1724</strain>
    </source>
</reference>
<dbReference type="STRING" id="97359.A0A550BY87"/>
<evidence type="ECO:0000313" key="2">
    <source>
        <dbReference type="EMBL" id="TRM57514.1"/>
    </source>
</evidence>
<evidence type="ECO:0000313" key="3">
    <source>
        <dbReference type="Proteomes" id="UP000320762"/>
    </source>
</evidence>
<dbReference type="EMBL" id="VDMD01000047">
    <property type="protein sequence ID" value="TRM57514.1"/>
    <property type="molecule type" value="Genomic_DNA"/>
</dbReference>
<keyword evidence="1" id="KW-0812">Transmembrane</keyword>